<evidence type="ECO:0000313" key="10">
    <source>
        <dbReference type="Proteomes" id="UP000245119"/>
    </source>
</evidence>
<proteinExistence type="predicted"/>
<dbReference type="SUPFAM" id="SSF49417">
    <property type="entry name" value="p53-like transcription factors"/>
    <property type="match status" value="2"/>
</dbReference>
<dbReference type="AlphaFoldDB" id="A0A2T7PBL9"/>
<dbReference type="GO" id="GO:0000981">
    <property type="term" value="F:DNA-binding transcription factor activity, RNA polymerase II-specific"/>
    <property type="evidence" value="ECO:0007669"/>
    <property type="project" value="TreeGrafter"/>
</dbReference>
<feature type="domain" description="T-box" evidence="8">
    <location>
        <begin position="507"/>
        <end position="667"/>
    </location>
</feature>
<gene>
    <name evidence="9" type="ORF">C0Q70_10084</name>
</gene>
<dbReference type="InterPro" id="IPR036960">
    <property type="entry name" value="T-box_sf"/>
</dbReference>
<feature type="compositionally biased region" description="Polar residues" evidence="7">
    <location>
        <begin position="330"/>
        <end position="341"/>
    </location>
</feature>
<evidence type="ECO:0000256" key="2">
    <source>
        <dbReference type="ARBA" id="ARBA00023015"/>
    </source>
</evidence>
<evidence type="ECO:0000259" key="8">
    <source>
        <dbReference type="PROSITE" id="PS50252"/>
    </source>
</evidence>
<evidence type="ECO:0000313" key="9">
    <source>
        <dbReference type="EMBL" id="PVD30809.1"/>
    </source>
</evidence>
<feature type="compositionally biased region" description="Basic and acidic residues" evidence="7">
    <location>
        <begin position="342"/>
        <end position="353"/>
    </location>
</feature>
<protein>
    <recommendedName>
        <fullName evidence="8">T-box domain-containing protein</fullName>
    </recommendedName>
</protein>
<feature type="compositionally biased region" description="Basic and acidic residues" evidence="7">
    <location>
        <begin position="379"/>
        <end position="389"/>
    </location>
</feature>
<keyword evidence="3 6" id="KW-0238">DNA-binding</keyword>
<dbReference type="GO" id="GO:0000978">
    <property type="term" value="F:RNA polymerase II cis-regulatory region sequence-specific DNA binding"/>
    <property type="evidence" value="ECO:0007669"/>
    <property type="project" value="InterPro"/>
</dbReference>
<dbReference type="PROSITE" id="PS01283">
    <property type="entry name" value="TBOX_1"/>
    <property type="match status" value="1"/>
</dbReference>
<comment type="caution">
    <text evidence="6">Lacks conserved residue(s) required for the propagation of feature annotation.</text>
</comment>
<evidence type="ECO:0000256" key="6">
    <source>
        <dbReference type="PROSITE-ProRule" id="PRU00201"/>
    </source>
</evidence>
<keyword evidence="5 6" id="KW-0539">Nucleus</keyword>
<organism evidence="9 10">
    <name type="scientific">Pomacea canaliculata</name>
    <name type="common">Golden apple snail</name>
    <dbReference type="NCBI Taxonomy" id="400727"/>
    <lineage>
        <taxon>Eukaryota</taxon>
        <taxon>Metazoa</taxon>
        <taxon>Spiralia</taxon>
        <taxon>Lophotrochozoa</taxon>
        <taxon>Mollusca</taxon>
        <taxon>Gastropoda</taxon>
        <taxon>Caenogastropoda</taxon>
        <taxon>Architaenioglossa</taxon>
        <taxon>Ampullarioidea</taxon>
        <taxon>Ampullariidae</taxon>
        <taxon>Pomacea</taxon>
    </lineage>
</organism>
<dbReference type="InterPro" id="IPR018186">
    <property type="entry name" value="TF_T-box_CS"/>
</dbReference>
<name>A0A2T7PBL9_POMCA</name>
<dbReference type="Gene3D" id="2.60.40.820">
    <property type="entry name" value="Transcription factor, T-box"/>
    <property type="match status" value="2"/>
</dbReference>
<feature type="compositionally biased region" description="Acidic residues" evidence="7">
    <location>
        <begin position="368"/>
        <end position="378"/>
    </location>
</feature>
<feature type="region of interest" description="Disordered" evidence="7">
    <location>
        <begin position="300"/>
        <end position="475"/>
    </location>
</feature>
<dbReference type="InterPro" id="IPR008967">
    <property type="entry name" value="p53-like_TF_DNA-bd_sf"/>
</dbReference>
<feature type="compositionally biased region" description="Low complexity" evidence="7">
    <location>
        <begin position="258"/>
        <end position="277"/>
    </location>
</feature>
<feature type="region of interest" description="Disordered" evidence="7">
    <location>
        <begin position="234"/>
        <end position="283"/>
    </location>
</feature>
<evidence type="ECO:0000256" key="3">
    <source>
        <dbReference type="ARBA" id="ARBA00023125"/>
    </source>
</evidence>
<reference evidence="9 10" key="1">
    <citation type="submission" date="2018-04" db="EMBL/GenBank/DDBJ databases">
        <title>The genome of golden apple snail Pomacea canaliculata provides insight into stress tolerance and invasive adaptation.</title>
        <authorList>
            <person name="Liu C."/>
            <person name="Liu B."/>
            <person name="Ren Y."/>
            <person name="Zhang Y."/>
            <person name="Wang H."/>
            <person name="Li S."/>
            <person name="Jiang F."/>
            <person name="Yin L."/>
            <person name="Zhang G."/>
            <person name="Qian W."/>
            <person name="Fan W."/>
        </authorList>
    </citation>
    <scope>NUCLEOTIDE SEQUENCE [LARGE SCALE GENOMIC DNA]</scope>
    <source>
        <strain evidence="9">SZHN2017</strain>
        <tissue evidence="9">Muscle</tissue>
    </source>
</reference>
<dbReference type="GO" id="GO:0005634">
    <property type="term" value="C:nucleus"/>
    <property type="evidence" value="ECO:0007669"/>
    <property type="project" value="UniProtKB-SubCell"/>
</dbReference>
<feature type="domain" description="T-box" evidence="8">
    <location>
        <begin position="29"/>
        <end position="229"/>
    </location>
</feature>
<dbReference type="SMART" id="SM00425">
    <property type="entry name" value="TBOX"/>
    <property type="match status" value="2"/>
</dbReference>
<dbReference type="GO" id="GO:0045893">
    <property type="term" value="P:positive regulation of DNA-templated transcription"/>
    <property type="evidence" value="ECO:0007669"/>
    <property type="project" value="InterPro"/>
</dbReference>
<comment type="subcellular location">
    <subcellularLocation>
        <location evidence="1 6">Nucleus</location>
    </subcellularLocation>
</comment>
<dbReference type="OrthoDB" id="7442607at2759"/>
<sequence length="1195" mass="127373">MEEEQRPTVTSQENITVVEKFDGSVKLRLLDAALWHSFHQEGTEMIITKAGRRMFPFVMVTLEGLSPTLLYSVHLQVVPCDNRQYKFCQRRWVSVTDAPTGPAPIPGTTYLHPASPNRGSFWCQEMVSFAKLKITNNKHSQGNVKRCNLKMRCEATSRTDDVSSHDVRQIVLQSMRKYMVQIIVREDLSDVQYVFPLPETVFVAVTQYQNENITRMKITHNPFANGFKYAHVTGNEDANTNGPRSDVTKSKDTKHKSSSASGTKSSTKTARAKATVTPQTLSSTALVSPVLDTPAVKLEDCTPDTRLSSPPPYDSTQIEQTENSEDRDSTPSMTTTAQFRFQHSDRYSEERKSPASWSRSQGRKVKNEDDDDTCDVEDRELKMQTDPHKTSSKSPSSVSKAGDEESTQHLENNNGKTIAGDMFTHLDQSSTVSPPLSLAGETERDVFKPPAMRKANPRKRSTNKRSPGLPASTTSDMEWCKSPVSSCNLDLPDDCVVKFDHGVQLLLHDCGLWKSFQARGQELSIGKDGRHMFPVITISLRGLDPARMYSVWLNLTTADDIFSNIQSGTLNSVFALHRTPTTVQPYMHPFSPMPGLAWMKDRIAFSEVRVTLDSTLDDSSSLKLLRNRRYQPQILVREEEEVAVGGFGSSGDLLFFPLSETTFIAASQAPSPQPEVRKAKKRVSTLTSTTVKKECPERLPDPVTYPLQFAAPDLRTLPWNPAFMSRTPEPTHRLNNLCKMSRDAASSLSSVVLCDVTRLVLSVVKQIMMTRLFVHFLLVLMTFVFCQSASLQKTDGAVTESVFTSTYSYHHLNQASDYLSYEQYLACTLTAIVFSTEPVRQMERTSFSSSEGDLRTSTVCINGIIRGGVPRGFASSSASSDAAANSALLGGVGGGPVAPPTASADAFASAQASALASLLGGNAGSGSSSSAFASASASAFASATQRIRAAGSAYAAAQAQAQATASSLLAALQSSGVAQSQASSRAVSSATSAIALARAEAQAAVTGAREAYASAVARARAGVSTLRRTEATFRAAASAFARARAIARASASRVSAQASAFAFAMARAAVVVRDAAADGARAAAQAMASASSRARAGLGSASADAQAFASALARGNIGTQGALGGGLPGLDGPSADLGGLLGLDDAGSSRVDGLDGLGGAGAGGNLGLPLGASASARARASATATSGSGKVPGSY</sequence>
<dbReference type="CDD" id="cd00182">
    <property type="entry name" value="T-box"/>
    <property type="match status" value="1"/>
</dbReference>
<dbReference type="Pfam" id="PF00907">
    <property type="entry name" value="T-box"/>
    <property type="match status" value="2"/>
</dbReference>
<dbReference type="InterPro" id="IPR046360">
    <property type="entry name" value="T-box_DNA-bd"/>
</dbReference>
<accession>A0A2T7PBL9</accession>
<dbReference type="PANTHER" id="PTHR11267:SF181">
    <property type="entry name" value="OPTOMOTOR-BLIND PROTEIN"/>
    <property type="match status" value="1"/>
</dbReference>
<dbReference type="PROSITE" id="PS50252">
    <property type="entry name" value="TBOX_3"/>
    <property type="match status" value="2"/>
</dbReference>
<keyword evidence="4" id="KW-0804">Transcription</keyword>
<dbReference type="PRINTS" id="PR00937">
    <property type="entry name" value="TBOX"/>
</dbReference>
<dbReference type="Proteomes" id="UP000245119">
    <property type="component" value="Linkage Group LG5"/>
</dbReference>
<evidence type="ECO:0000256" key="5">
    <source>
        <dbReference type="ARBA" id="ARBA00023242"/>
    </source>
</evidence>
<comment type="caution">
    <text evidence="9">The sequence shown here is derived from an EMBL/GenBank/DDBJ whole genome shotgun (WGS) entry which is preliminary data.</text>
</comment>
<evidence type="ECO:0000256" key="1">
    <source>
        <dbReference type="ARBA" id="ARBA00004123"/>
    </source>
</evidence>
<keyword evidence="10" id="KW-1185">Reference proteome</keyword>
<dbReference type="InterPro" id="IPR001699">
    <property type="entry name" value="TF_T-box"/>
</dbReference>
<dbReference type="PANTHER" id="PTHR11267">
    <property type="entry name" value="T-BOX PROTEIN-RELATED"/>
    <property type="match status" value="1"/>
</dbReference>
<dbReference type="GO" id="GO:0000785">
    <property type="term" value="C:chromatin"/>
    <property type="evidence" value="ECO:0007669"/>
    <property type="project" value="TreeGrafter"/>
</dbReference>
<dbReference type="GO" id="GO:0001708">
    <property type="term" value="P:cell fate specification"/>
    <property type="evidence" value="ECO:0007669"/>
    <property type="project" value="TreeGrafter"/>
</dbReference>
<evidence type="ECO:0000256" key="4">
    <source>
        <dbReference type="ARBA" id="ARBA00023163"/>
    </source>
</evidence>
<evidence type="ECO:0000256" key="7">
    <source>
        <dbReference type="SAM" id="MobiDB-lite"/>
    </source>
</evidence>
<keyword evidence="2" id="KW-0805">Transcription regulation</keyword>
<dbReference type="EMBL" id="PZQS01000005">
    <property type="protein sequence ID" value="PVD30809.1"/>
    <property type="molecule type" value="Genomic_DNA"/>
</dbReference>